<evidence type="ECO:0000256" key="15">
    <source>
        <dbReference type="ARBA" id="ARBA00047827"/>
    </source>
</evidence>
<keyword evidence="14 18" id="KW-0472">Membrane</keyword>
<evidence type="ECO:0000256" key="1">
    <source>
        <dbReference type="ARBA" id="ARBA00001971"/>
    </source>
</evidence>
<dbReference type="PANTHER" id="PTHR24292">
    <property type="entry name" value="CYTOCHROME P450"/>
    <property type="match status" value="1"/>
</dbReference>
<keyword evidence="19" id="KW-1185">Reference proteome</keyword>
<evidence type="ECO:0000256" key="6">
    <source>
        <dbReference type="ARBA" id="ARBA00012109"/>
    </source>
</evidence>
<evidence type="ECO:0000256" key="5">
    <source>
        <dbReference type="ARBA" id="ARBA00010617"/>
    </source>
</evidence>
<dbReference type="Pfam" id="PF00067">
    <property type="entry name" value="p450"/>
    <property type="match status" value="1"/>
</dbReference>
<evidence type="ECO:0000256" key="11">
    <source>
        <dbReference type="ARBA" id="ARBA00023002"/>
    </source>
</evidence>
<dbReference type="InterPro" id="IPR017972">
    <property type="entry name" value="Cyt_P450_CS"/>
</dbReference>
<dbReference type="EC" id="1.14.14.1" evidence="6"/>
<evidence type="ECO:0000313" key="19">
    <source>
        <dbReference type="Proteomes" id="UP001652582"/>
    </source>
</evidence>
<dbReference type="KEGG" id="bany:112046135"/>
<evidence type="ECO:0000256" key="18">
    <source>
        <dbReference type="SAM" id="Phobius"/>
    </source>
</evidence>
<dbReference type="PRINTS" id="PR00465">
    <property type="entry name" value="EP450IV"/>
</dbReference>
<dbReference type="PRINTS" id="PR00385">
    <property type="entry name" value="P450"/>
</dbReference>
<feature type="transmembrane region" description="Helical" evidence="18">
    <location>
        <begin position="35"/>
        <end position="56"/>
    </location>
</feature>
<dbReference type="CDD" id="cd11056">
    <property type="entry name" value="CYP6-like"/>
    <property type="match status" value="1"/>
</dbReference>
<comment type="catalytic activity">
    <reaction evidence="15">
        <text>an organic molecule + reduced [NADPH--hemoprotein reductase] + O2 = an alcohol + oxidized [NADPH--hemoprotein reductase] + H2O + H(+)</text>
        <dbReference type="Rhea" id="RHEA:17149"/>
        <dbReference type="Rhea" id="RHEA-COMP:11964"/>
        <dbReference type="Rhea" id="RHEA-COMP:11965"/>
        <dbReference type="ChEBI" id="CHEBI:15377"/>
        <dbReference type="ChEBI" id="CHEBI:15378"/>
        <dbReference type="ChEBI" id="CHEBI:15379"/>
        <dbReference type="ChEBI" id="CHEBI:30879"/>
        <dbReference type="ChEBI" id="CHEBI:57618"/>
        <dbReference type="ChEBI" id="CHEBI:58210"/>
        <dbReference type="ChEBI" id="CHEBI:142491"/>
        <dbReference type="EC" id="1.14.14.1"/>
    </reaction>
</comment>
<sequence>MKILSNYDTLQYPISSETTDKHTSVVYLLNILKCIIFNMIYIILCLVACLLTWLCWRWLRVRRYWAERGVPHLPPNPFLGSLTFLQKQNVGVWMRRMSEHFRTPYIGIWLFWRPALVVNCPDIARRVLVKDAASFRNRLVGCGDTDPIGKLNLFTIKDPEWTNLRRRLTSTFTAAKLRILQDFISSKSKELVQRIQREQQSGISLKSLYVDYTTDVIGTSAFGVGCNATLTGTDPLRAVAEGFMTYSPIRGLGSCSVFFFPEMTDFFRFKFFPKSATDYFRKIFKAAATLRDNVASARETRDLLDALLKLRKNESDEGYSEDTIIAQAAIFLFGGFDTTGSLLAFITYELAFHLDVQEKLYKELLGANINNARDDFTSEQLAEMTYLNCVIKEVLRKHTSMGWLDRVATIDYQIDDNLTIKAGTPVYVNTMGMHYNPDYYYDPKKFDPDRFLPENDKDRKPYTFMPFGEGPRACIGQRFGLMTARYAISSVVLNYQLQPFPNAPRPEDVVIDKRGAFYTPGEPICVQFLPRT</sequence>
<dbReference type="GO" id="GO:0005789">
    <property type="term" value="C:endoplasmic reticulum membrane"/>
    <property type="evidence" value="ECO:0007669"/>
    <property type="project" value="UniProtKB-SubCell"/>
</dbReference>
<evidence type="ECO:0000256" key="8">
    <source>
        <dbReference type="ARBA" id="ARBA00022723"/>
    </source>
</evidence>
<evidence type="ECO:0000256" key="9">
    <source>
        <dbReference type="ARBA" id="ARBA00022824"/>
    </source>
</evidence>
<evidence type="ECO:0000256" key="13">
    <source>
        <dbReference type="ARBA" id="ARBA00023033"/>
    </source>
</evidence>
<dbReference type="RefSeq" id="XP_023938409.2">
    <property type="nucleotide sequence ID" value="XM_024082641.2"/>
</dbReference>
<evidence type="ECO:0000256" key="17">
    <source>
        <dbReference type="RuleBase" id="RU000461"/>
    </source>
</evidence>
<comment type="subcellular location">
    <subcellularLocation>
        <location evidence="4">Endoplasmic reticulum membrane</location>
        <topology evidence="4">Peripheral membrane protein</topology>
    </subcellularLocation>
    <subcellularLocation>
        <location evidence="3">Microsome membrane</location>
        <topology evidence="3">Peripheral membrane protein</topology>
    </subcellularLocation>
</comment>
<evidence type="ECO:0000256" key="4">
    <source>
        <dbReference type="ARBA" id="ARBA00004406"/>
    </source>
</evidence>
<dbReference type="SUPFAM" id="SSF48264">
    <property type="entry name" value="Cytochrome P450"/>
    <property type="match status" value="1"/>
</dbReference>
<evidence type="ECO:0000256" key="16">
    <source>
        <dbReference type="PIRSR" id="PIRSR602401-1"/>
    </source>
</evidence>
<keyword evidence="8 16" id="KW-0479">Metal-binding</keyword>
<evidence type="ECO:0000313" key="20">
    <source>
        <dbReference type="RefSeq" id="XP_023938409.2"/>
    </source>
</evidence>
<comment type="cofactor">
    <cofactor evidence="1 16">
        <name>heme</name>
        <dbReference type="ChEBI" id="CHEBI:30413"/>
    </cofactor>
</comment>
<reference evidence="20" key="1">
    <citation type="submission" date="2025-08" db="UniProtKB">
        <authorList>
            <consortium name="RefSeq"/>
        </authorList>
    </citation>
    <scope>IDENTIFICATION</scope>
</reference>
<comment type="similarity">
    <text evidence="5 17">Belongs to the cytochrome P450 family.</text>
</comment>
<name>A0A6J1MV35_BICAN</name>
<keyword evidence="11 17" id="KW-0560">Oxidoreductase</keyword>
<evidence type="ECO:0000256" key="10">
    <source>
        <dbReference type="ARBA" id="ARBA00022848"/>
    </source>
</evidence>
<keyword evidence="12 16" id="KW-0408">Iron</keyword>
<keyword evidence="10" id="KW-0492">Microsome</keyword>
<keyword evidence="18" id="KW-0812">Transmembrane</keyword>
<dbReference type="InterPro" id="IPR036396">
    <property type="entry name" value="Cyt_P450_sf"/>
</dbReference>
<dbReference type="Gene3D" id="1.10.630.10">
    <property type="entry name" value="Cytochrome P450"/>
    <property type="match status" value="1"/>
</dbReference>
<gene>
    <name evidence="20" type="primary">LOC112046135</name>
</gene>
<organism evidence="19 20">
    <name type="scientific">Bicyclus anynana</name>
    <name type="common">Squinting bush brown butterfly</name>
    <dbReference type="NCBI Taxonomy" id="110368"/>
    <lineage>
        <taxon>Eukaryota</taxon>
        <taxon>Metazoa</taxon>
        <taxon>Ecdysozoa</taxon>
        <taxon>Arthropoda</taxon>
        <taxon>Hexapoda</taxon>
        <taxon>Insecta</taxon>
        <taxon>Pterygota</taxon>
        <taxon>Neoptera</taxon>
        <taxon>Endopterygota</taxon>
        <taxon>Lepidoptera</taxon>
        <taxon>Glossata</taxon>
        <taxon>Ditrysia</taxon>
        <taxon>Papilionoidea</taxon>
        <taxon>Nymphalidae</taxon>
        <taxon>Satyrinae</taxon>
        <taxon>Satyrini</taxon>
        <taxon>Mycalesina</taxon>
        <taxon>Bicyclus</taxon>
    </lineage>
</organism>
<keyword evidence="7 16" id="KW-0349">Heme</keyword>
<dbReference type="Proteomes" id="UP001652582">
    <property type="component" value="Chromosome 17"/>
</dbReference>
<comment type="function">
    <text evidence="2">May be involved in the metabolism of insect hormones and in the breakdown of synthetic insecticides.</text>
</comment>
<evidence type="ECO:0000256" key="2">
    <source>
        <dbReference type="ARBA" id="ARBA00003690"/>
    </source>
</evidence>
<dbReference type="GeneID" id="112046135"/>
<dbReference type="InterPro" id="IPR001128">
    <property type="entry name" value="Cyt_P450"/>
</dbReference>
<evidence type="ECO:0000256" key="7">
    <source>
        <dbReference type="ARBA" id="ARBA00022617"/>
    </source>
</evidence>
<protein>
    <recommendedName>
        <fullName evidence="6">unspecific monooxygenase</fullName>
        <ecNumber evidence="6">1.14.14.1</ecNumber>
    </recommendedName>
</protein>
<dbReference type="GO" id="GO:0020037">
    <property type="term" value="F:heme binding"/>
    <property type="evidence" value="ECO:0007669"/>
    <property type="project" value="InterPro"/>
</dbReference>
<evidence type="ECO:0000256" key="14">
    <source>
        <dbReference type="ARBA" id="ARBA00023136"/>
    </source>
</evidence>
<dbReference type="GO" id="GO:0016712">
    <property type="term" value="F:oxidoreductase activity, acting on paired donors, with incorporation or reduction of molecular oxygen, reduced flavin or flavoprotein as one donor, and incorporation of one atom of oxygen"/>
    <property type="evidence" value="ECO:0007669"/>
    <property type="project" value="UniProtKB-EC"/>
</dbReference>
<dbReference type="PANTHER" id="PTHR24292:SF54">
    <property type="entry name" value="CYP9F3-RELATED"/>
    <property type="match status" value="1"/>
</dbReference>
<keyword evidence="18" id="KW-1133">Transmembrane helix</keyword>
<accession>A0A6J1MV35</accession>
<dbReference type="AlphaFoldDB" id="A0A6J1MV35"/>
<dbReference type="GO" id="GO:0005506">
    <property type="term" value="F:iron ion binding"/>
    <property type="evidence" value="ECO:0007669"/>
    <property type="project" value="InterPro"/>
</dbReference>
<keyword evidence="9" id="KW-0256">Endoplasmic reticulum</keyword>
<dbReference type="PROSITE" id="PS00086">
    <property type="entry name" value="CYTOCHROME_P450"/>
    <property type="match status" value="1"/>
</dbReference>
<evidence type="ECO:0000256" key="12">
    <source>
        <dbReference type="ARBA" id="ARBA00023004"/>
    </source>
</evidence>
<proteinExistence type="inferred from homology"/>
<feature type="binding site" description="axial binding residue" evidence="16">
    <location>
        <position position="474"/>
    </location>
    <ligand>
        <name>heme</name>
        <dbReference type="ChEBI" id="CHEBI:30413"/>
    </ligand>
    <ligandPart>
        <name>Fe</name>
        <dbReference type="ChEBI" id="CHEBI:18248"/>
    </ligandPart>
</feature>
<dbReference type="InterPro" id="IPR050476">
    <property type="entry name" value="Insect_CytP450_Detox"/>
</dbReference>
<dbReference type="OrthoDB" id="2789670at2759"/>
<keyword evidence="13 17" id="KW-0503">Monooxygenase</keyword>
<evidence type="ECO:0000256" key="3">
    <source>
        <dbReference type="ARBA" id="ARBA00004174"/>
    </source>
</evidence>
<dbReference type="InterPro" id="IPR002403">
    <property type="entry name" value="Cyt_P450_E_grp-IV"/>
</dbReference>